<comment type="caution">
    <text evidence="3">The sequence shown here is derived from an EMBL/GenBank/DDBJ whole genome shotgun (WGS) entry which is preliminary data.</text>
</comment>
<dbReference type="PANTHER" id="PTHR33472">
    <property type="entry name" value="OS01G0106600 PROTEIN"/>
    <property type="match status" value="1"/>
</dbReference>
<gene>
    <name evidence="2" type="ORF">D8674_038518</name>
    <name evidence="3" type="ORF">D8674_040200</name>
</gene>
<feature type="compositionally biased region" description="Basic and acidic residues" evidence="1">
    <location>
        <begin position="314"/>
        <end position="324"/>
    </location>
</feature>
<sequence>MASQPSRPWFRLGSFVRPVSSLAPAPTPASAPAPMVIPSMRPMAPAPEPTPPPTTTALPPPPPPAAVAPPDAIAPPSPPPPAATPSPPPPPRVTTSSVPSSPVNKASVPSSPVNKAASSSVPSSPATRVSGAPSYSGVPSPTRTKATTISTTTSVPNSPANKLQTPSTSPPKPAISATNSPPSYKPLPPHTYSPPKPTTISSTAREANNYNNQSPKTIGSAVNQTPPQSPKLKQTAPPPSPHTLPLSQLRPNTSDNQTDQPKFPIEAEKTVLVQQKTIDQQKPNSWFSSFTSGNSKGADFREYPKPSNNSLSSKNEEETKERLISHKKSPSSSDHEAAGMRVITVAGENRGALMELIKSPKKHGSGEHSHYIHKKGNGKTLMGNQSDQSSYRSSSDSGGEEGKHKSKDKSHRAGKAAASKPTSAFMNSNVQGINNSIVYNSSLTHHDPGVHQAFSRKPNGAGFEAKSHHANGRNS</sequence>
<dbReference type="Proteomes" id="UP000327157">
    <property type="component" value="Unassembled WGS sequence"/>
</dbReference>
<feature type="compositionally biased region" description="Polar residues" evidence="1">
    <location>
        <begin position="245"/>
        <end position="260"/>
    </location>
</feature>
<feature type="compositionally biased region" description="Polar residues" evidence="1">
    <location>
        <begin position="272"/>
        <end position="295"/>
    </location>
</feature>
<evidence type="ECO:0000313" key="4">
    <source>
        <dbReference type="Proteomes" id="UP000327157"/>
    </source>
</evidence>
<name>A0A5N5GH39_9ROSA</name>
<keyword evidence="4" id="KW-1185">Reference proteome</keyword>
<organism evidence="3 4">
    <name type="scientific">Pyrus ussuriensis x Pyrus communis</name>
    <dbReference type="NCBI Taxonomy" id="2448454"/>
    <lineage>
        <taxon>Eukaryota</taxon>
        <taxon>Viridiplantae</taxon>
        <taxon>Streptophyta</taxon>
        <taxon>Embryophyta</taxon>
        <taxon>Tracheophyta</taxon>
        <taxon>Spermatophyta</taxon>
        <taxon>Magnoliopsida</taxon>
        <taxon>eudicotyledons</taxon>
        <taxon>Gunneridae</taxon>
        <taxon>Pentapetalae</taxon>
        <taxon>rosids</taxon>
        <taxon>fabids</taxon>
        <taxon>Rosales</taxon>
        <taxon>Rosaceae</taxon>
        <taxon>Amygdaloideae</taxon>
        <taxon>Maleae</taxon>
        <taxon>Pyrus</taxon>
    </lineage>
</organism>
<feature type="region of interest" description="Disordered" evidence="1">
    <location>
        <begin position="443"/>
        <end position="475"/>
    </location>
</feature>
<evidence type="ECO:0000256" key="1">
    <source>
        <dbReference type="SAM" id="MobiDB-lite"/>
    </source>
</evidence>
<feature type="compositionally biased region" description="Low complexity" evidence="1">
    <location>
        <begin position="140"/>
        <end position="159"/>
    </location>
</feature>
<dbReference type="PANTHER" id="PTHR33472:SF1">
    <property type="entry name" value="EXTENSIN-RELATED"/>
    <property type="match status" value="1"/>
</dbReference>
<reference evidence="3 4" key="1">
    <citation type="submission" date="2019-09" db="EMBL/GenBank/DDBJ databases">
        <authorList>
            <person name="Ou C."/>
        </authorList>
    </citation>
    <scope>NUCLEOTIDE SEQUENCE [LARGE SCALE GENOMIC DNA]</scope>
    <source>
        <strain evidence="3">S2</strain>
        <tissue evidence="3">Leaf</tissue>
    </source>
</reference>
<dbReference type="EMBL" id="SMOL01000426">
    <property type="protein sequence ID" value="KAB2614407.1"/>
    <property type="molecule type" value="Genomic_DNA"/>
</dbReference>
<dbReference type="AlphaFoldDB" id="A0A5N5GH39"/>
<feature type="compositionally biased region" description="Basic residues" evidence="1">
    <location>
        <begin position="404"/>
        <end position="414"/>
    </location>
</feature>
<dbReference type="EMBL" id="SMOL01000565">
    <property type="protein sequence ID" value="KAB2604967.1"/>
    <property type="molecule type" value="Genomic_DNA"/>
</dbReference>
<dbReference type="OrthoDB" id="1939627at2759"/>
<feature type="compositionally biased region" description="Low complexity" evidence="1">
    <location>
        <begin position="385"/>
        <end position="397"/>
    </location>
</feature>
<feature type="compositionally biased region" description="Polar residues" evidence="1">
    <location>
        <begin position="198"/>
        <end position="226"/>
    </location>
</feature>
<protein>
    <submittedName>
        <fullName evidence="3">Flocculation protein FLO11</fullName>
    </submittedName>
</protein>
<feature type="compositionally biased region" description="Pro residues" evidence="1">
    <location>
        <begin position="183"/>
        <end position="197"/>
    </location>
</feature>
<reference evidence="3 4" key="2">
    <citation type="submission" date="2019-11" db="EMBL/GenBank/DDBJ databases">
        <title>A de novo genome assembly of a pear dwarfing rootstock.</title>
        <authorList>
            <person name="Wang F."/>
            <person name="Wang J."/>
            <person name="Li S."/>
            <person name="Zhang Y."/>
            <person name="Fang M."/>
            <person name="Ma L."/>
            <person name="Zhao Y."/>
            <person name="Jiang S."/>
        </authorList>
    </citation>
    <scope>NUCLEOTIDE SEQUENCE [LARGE SCALE GENOMIC DNA]</scope>
    <source>
        <strain evidence="3">S2</strain>
        <tissue evidence="3">Leaf</tissue>
    </source>
</reference>
<feature type="region of interest" description="Disordered" evidence="1">
    <location>
        <begin position="19"/>
        <end position="427"/>
    </location>
</feature>
<evidence type="ECO:0000313" key="3">
    <source>
        <dbReference type="EMBL" id="KAB2614407.1"/>
    </source>
</evidence>
<accession>A0A5N5GH39</accession>
<feature type="compositionally biased region" description="Low complexity" evidence="1">
    <location>
        <begin position="93"/>
        <end position="130"/>
    </location>
</feature>
<feature type="compositionally biased region" description="Pro residues" evidence="1">
    <location>
        <begin position="44"/>
        <end position="92"/>
    </location>
</feature>
<proteinExistence type="predicted"/>
<evidence type="ECO:0000313" key="2">
    <source>
        <dbReference type="EMBL" id="KAB2604967.1"/>
    </source>
</evidence>